<comment type="subcellular location">
    <subcellularLocation>
        <location evidence="1">Membrane</location>
        <topology evidence="1">Multi-pass membrane protein</topology>
    </subcellularLocation>
</comment>
<evidence type="ECO:0000256" key="1">
    <source>
        <dbReference type="ARBA" id="ARBA00004141"/>
    </source>
</evidence>
<gene>
    <name evidence="7" type="ORF">EW145_g998</name>
</gene>
<feature type="region of interest" description="Disordered" evidence="5">
    <location>
        <begin position="231"/>
        <end position="253"/>
    </location>
</feature>
<dbReference type="AlphaFoldDB" id="A0A4S4LG82"/>
<dbReference type="PANTHER" id="PTHR23112">
    <property type="entry name" value="G PROTEIN-COUPLED RECEPTOR 157-RELATED"/>
    <property type="match status" value="1"/>
</dbReference>
<name>A0A4S4LG82_9AGAM</name>
<feature type="transmembrane region" description="Helical" evidence="6">
    <location>
        <begin position="12"/>
        <end position="33"/>
    </location>
</feature>
<protein>
    <recommendedName>
        <fullName evidence="9">Glucose receptor Git3 N-terminal domain-containing protein</fullName>
    </recommendedName>
</protein>
<evidence type="ECO:0000256" key="5">
    <source>
        <dbReference type="SAM" id="MobiDB-lite"/>
    </source>
</evidence>
<feature type="transmembrane region" description="Helical" evidence="6">
    <location>
        <begin position="138"/>
        <end position="161"/>
    </location>
</feature>
<dbReference type="EMBL" id="SGPK01000024">
    <property type="protein sequence ID" value="THH10932.1"/>
    <property type="molecule type" value="Genomic_DNA"/>
</dbReference>
<dbReference type="PANTHER" id="PTHR23112:SF37">
    <property type="entry name" value="G PROTEIN-COUPLED RECEPTOR GPR1"/>
    <property type="match status" value="1"/>
</dbReference>
<sequence length="253" mass="28767">MDHFALCRIGDIAVALSTLAIAAHTFCAIVLSWRPLRPRIISTLVLTSIWSTIIVIIVITIVTHKDNLTGYWGSTEYWCWITTRYEVQQYALDYVFMWTTSVDGIAMQMLFYPMVYTLTVLPIAIVRFRAFNNQYVPFVYTVIADVLFSCSGFFNVCLFRLTRPALLPRRESASTYPSPNAISFSLRSPVVDHHSSFIGRPSFVPERSQLGALPDDSEIYRFESRSYPDHDVHSLEASPTKLSPSFASFRSHA</sequence>
<evidence type="ECO:0000256" key="4">
    <source>
        <dbReference type="ARBA" id="ARBA00023136"/>
    </source>
</evidence>
<dbReference type="GO" id="GO:0004930">
    <property type="term" value="F:G protein-coupled receptor activity"/>
    <property type="evidence" value="ECO:0007669"/>
    <property type="project" value="TreeGrafter"/>
</dbReference>
<keyword evidence="8" id="KW-1185">Reference proteome</keyword>
<evidence type="ECO:0000256" key="6">
    <source>
        <dbReference type="SAM" id="Phobius"/>
    </source>
</evidence>
<keyword evidence="4 6" id="KW-0472">Membrane</keyword>
<evidence type="ECO:0008006" key="9">
    <source>
        <dbReference type="Google" id="ProtNLM"/>
    </source>
</evidence>
<feature type="transmembrane region" description="Helical" evidence="6">
    <location>
        <begin position="40"/>
        <end position="62"/>
    </location>
</feature>
<evidence type="ECO:0000313" key="7">
    <source>
        <dbReference type="EMBL" id="THH10932.1"/>
    </source>
</evidence>
<dbReference type="OrthoDB" id="100006at2759"/>
<dbReference type="GO" id="GO:0005886">
    <property type="term" value="C:plasma membrane"/>
    <property type="evidence" value="ECO:0007669"/>
    <property type="project" value="TreeGrafter"/>
</dbReference>
<dbReference type="Proteomes" id="UP000308199">
    <property type="component" value="Unassembled WGS sequence"/>
</dbReference>
<keyword evidence="2 6" id="KW-0812">Transmembrane</keyword>
<keyword evidence="3 6" id="KW-1133">Transmembrane helix</keyword>
<evidence type="ECO:0000313" key="8">
    <source>
        <dbReference type="Proteomes" id="UP000308199"/>
    </source>
</evidence>
<evidence type="ECO:0000256" key="2">
    <source>
        <dbReference type="ARBA" id="ARBA00022692"/>
    </source>
</evidence>
<organism evidence="7 8">
    <name type="scientific">Phellinidium pouzarii</name>
    <dbReference type="NCBI Taxonomy" id="167371"/>
    <lineage>
        <taxon>Eukaryota</taxon>
        <taxon>Fungi</taxon>
        <taxon>Dikarya</taxon>
        <taxon>Basidiomycota</taxon>
        <taxon>Agaricomycotina</taxon>
        <taxon>Agaricomycetes</taxon>
        <taxon>Hymenochaetales</taxon>
        <taxon>Hymenochaetaceae</taxon>
        <taxon>Phellinidium</taxon>
    </lineage>
</organism>
<reference evidence="7 8" key="1">
    <citation type="submission" date="2019-02" db="EMBL/GenBank/DDBJ databases">
        <title>Genome sequencing of the rare red list fungi Phellinidium pouzarii.</title>
        <authorList>
            <person name="Buettner E."/>
            <person name="Kellner H."/>
        </authorList>
    </citation>
    <scope>NUCLEOTIDE SEQUENCE [LARGE SCALE GENOMIC DNA]</scope>
    <source>
        <strain evidence="7 8">DSM 108285</strain>
    </source>
</reference>
<accession>A0A4S4LG82</accession>
<feature type="compositionally biased region" description="Polar residues" evidence="5">
    <location>
        <begin position="240"/>
        <end position="253"/>
    </location>
</feature>
<dbReference type="GO" id="GO:0007189">
    <property type="term" value="P:adenylate cyclase-activating G protein-coupled receptor signaling pathway"/>
    <property type="evidence" value="ECO:0007669"/>
    <property type="project" value="TreeGrafter"/>
</dbReference>
<evidence type="ECO:0000256" key="3">
    <source>
        <dbReference type="ARBA" id="ARBA00022989"/>
    </source>
</evidence>
<comment type="caution">
    <text evidence="7">The sequence shown here is derived from an EMBL/GenBank/DDBJ whole genome shotgun (WGS) entry which is preliminary data.</text>
</comment>
<feature type="transmembrane region" description="Helical" evidence="6">
    <location>
        <begin position="105"/>
        <end position="126"/>
    </location>
</feature>
<proteinExistence type="predicted"/>